<gene>
    <name evidence="2" type="ORF">DA73_0215305</name>
    <name evidence="1" type="ORF">DA73_0400010985</name>
</gene>
<dbReference type="AlphaFoldDB" id="A0A0C1QX43"/>
<reference evidence="2" key="1">
    <citation type="journal article" date="2015" name="Genome Announc.">
        <title>Draft Genome Sequence of Tolypothrix boutellei Strain VB521301.</title>
        <authorList>
            <person name="Chandrababunaidu M.M."/>
            <person name="Singh D."/>
            <person name="Sen D."/>
            <person name="Bhan S."/>
            <person name="Das S."/>
            <person name="Gupta A."/>
            <person name="Adhikary S.P."/>
            <person name="Tripathy S."/>
        </authorList>
    </citation>
    <scope>NUCLEOTIDE SEQUENCE</scope>
    <source>
        <strain evidence="2">VB521301</strain>
    </source>
</reference>
<dbReference type="Proteomes" id="UP000029738">
    <property type="component" value="Unassembled WGS sequence"/>
</dbReference>
<proteinExistence type="predicted"/>
<sequence>MDRLEELIRRLVEEACGHPPGSQERQKRLTQIIRLTSGKLWRETTPFYQDALQQTWLYFCRNLCESTTGQAYDPELGSIVTWLNVYLRRRLQDFYRNQQRQQARTVSANFSQSRSGEDIEILDPVDNLAAEPDVPPILEEIKLWVETDPDGELSRSHIQGRSDVTCQVLILKRLPPEVGWKELSIEFGLSVSTLSSFYQRQCLPRMRKFAEKEGYL</sequence>
<evidence type="ECO:0000313" key="1">
    <source>
        <dbReference type="EMBL" id="KAF3885934.1"/>
    </source>
</evidence>
<dbReference type="OrthoDB" id="454880at2"/>
<dbReference type="STRING" id="1479485.DA73_0215305"/>
<protein>
    <submittedName>
        <fullName evidence="1">Sigma-70 family RNA polymerase sigma factor</fullName>
    </submittedName>
</protein>
<evidence type="ECO:0000313" key="2">
    <source>
        <dbReference type="EMBL" id="KIE10029.1"/>
    </source>
</evidence>
<comment type="caution">
    <text evidence="2">The sequence shown here is derived from an EMBL/GenBank/DDBJ whole genome shotgun (WGS) entry which is preliminary data.</text>
</comment>
<dbReference type="EMBL" id="JHEG04000001">
    <property type="protein sequence ID" value="KAF3885934.1"/>
    <property type="molecule type" value="Genomic_DNA"/>
</dbReference>
<dbReference type="EMBL" id="JHEG02000048">
    <property type="protein sequence ID" value="KIE10029.1"/>
    <property type="molecule type" value="Genomic_DNA"/>
</dbReference>
<evidence type="ECO:0000313" key="3">
    <source>
        <dbReference type="Proteomes" id="UP000029738"/>
    </source>
</evidence>
<dbReference type="RefSeq" id="WP_038082461.1">
    <property type="nucleotide sequence ID" value="NZ_JHEG04000001.1"/>
</dbReference>
<accession>A0A0C1QX43</accession>
<organism evidence="2">
    <name type="scientific">Tolypothrix bouteillei VB521301</name>
    <dbReference type="NCBI Taxonomy" id="1479485"/>
    <lineage>
        <taxon>Bacteria</taxon>
        <taxon>Bacillati</taxon>
        <taxon>Cyanobacteriota</taxon>
        <taxon>Cyanophyceae</taxon>
        <taxon>Nostocales</taxon>
        <taxon>Tolypothrichaceae</taxon>
        <taxon>Tolypothrix</taxon>
    </lineage>
</organism>
<name>A0A0C1QX43_9CYAN</name>
<keyword evidence="3" id="KW-1185">Reference proteome</keyword>
<reference evidence="1" key="2">
    <citation type="submission" date="2019-11" db="EMBL/GenBank/DDBJ databases">
        <title>Improved Assembly of Tolypothrix boutellei genome.</title>
        <authorList>
            <person name="Sarangi A.N."/>
            <person name="Mukherjee M."/>
            <person name="Ghosh S."/>
            <person name="Singh D."/>
            <person name="Das A."/>
            <person name="Kant S."/>
            <person name="Prusty A."/>
            <person name="Tripathy S."/>
        </authorList>
    </citation>
    <scope>NUCLEOTIDE SEQUENCE</scope>
    <source>
        <strain evidence="1">VB521301</strain>
    </source>
</reference>